<dbReference type="AlphaFoldDB" id="A0A2S0PAH7"/>
<protein>
    <submittedName>
        <fullName evidence="2">DUF2325 domain-containing protein</fullName>
    </submittedName>
</protein>
<dbReference type="RefSeq" id="WP_051528577.1">
    <property type="nucleotide sequence ID" value="NZ_CALFSO010000054.1"/>
</dbReference>
<dbReference type="Proteomes" id="UP000244173">
    <property type="component" value="Chromosome"/>
</dbReference>
<dbReference type="OrthoDB" id="8592530at2"/>
<organism evidence="2 3">
    <name type="scientific">Microvirgula aerodenitrificans</name>
    <dbReference type="NCBI Taxonomy" id="57480"/>
    <lineage>
        <taxon>Bacteria</taxon>
        <taxon>Pseudomonadati</taxon>
        <taxon>Pseudomonadota</taxon>
        <taxon>Betaproteobacteria</taxon>
        <taxon>Neisseriales</taxon>
        <taxon>Aquaspirillaceae</taxon>
        <taxon>Microvirgula</taxon>
    </lineage>
</organism>
<evidence type="ECO:0000256" key="1">
    <source>
        <dbReference type="ARBA" id="ARBA00007189"/>
    </source>
</evidence>
<name>A0A2S0PAH7_9NEIS</name>
<dbReference type="InterPro" id="IPR016772">
    <property type="entry name" value="UCP020408"/>
</dbReference>
<dbReference type="EMBL" id="CP028519">
    <property type="protein sequence ID" value="AVY94345.1"/>
    <property type="molecule type" value="Genomic_DNA"/>
</dbReference>
<evidence type="ECO:0000313" key="2">
    <source>
        <dbReference type="EMBL" id="AVY94345.1"/>
    </source>
</evidence>
<evidence type="ECO:0000313" key="3">
    <source>
        <dbReference type="Proteomes" id="UP000244173"/>
    </source>
</evidence>
<sequence>MRALIVGGDHIEPTRRALQAQGFQDIVHWSGRKTGDLTRPMPARVGHMVIMLGYINHNLARRMRQIARAQNIRLDFVGRKGLH</sequence>
<accession>A0A2S0PAH7</accession>
<dbReference type="STRING" id="1122240.GCA_000620105_00048"/>
<keyword evidence="3" id="KW-1185">Reference proteome</keyword>
<gene>
    <name evidence="2" type="ORF">DAI18_10050</name>
</gene>
<reference evidence="2 3" key="1">
    <citation type="submission" date="2018-04" db="EMBL/GenBank/DDBJ databases">
        <title>Denitrifier Microvirgula.</title>
        <authorList>
            <person name="Anderson E."/>
            <person name="Jang J."/>
            <person name="Ishii S."/>
        </authorList>
    </citation>
    <scope>NUCLEOTIDE SEQUENCE [LARGE SCALE GENOMIC DNA]</scope>
    <source>
        <strain evidence="2 3">BE2.4</strain>
    </source>
</reference>
<dbReference type="Pfam" id="PF10087">
    <property type="entry name" value="DUF2325"/>
    <property type="match status" value="1"/>
</dbReference>
<proteinExistence type="inferred from homology"/>
<dbReference type="KEGG" id="maer:DAI18_10050"/>
<comment type="similarity">
    <text evidence="1">Belongs to the UPF0751 family.</text>
</comment>